<dbReference type="AlphaFoldDB" id="A0A8J7U1Y1"/>
<dbReference type="Proteomes" id="UP000664417">
    <property type="component" value="Unassembled WGS sequence"/>
</dbReference>
<evidence type="ECO:0000313" key="9">
    <source>
        <dbReference type="Proteomes" id="UP000664417"/>
    </source>
</evidence>
<name>A0A8J7U1Y1_9BACT</name>
<dbReference type="PANTHER" id="PTHR30026:SF20">
    <property type="entry name" value="OUTER MEMBRANE PROTEIN TOLC"/>
    <property type="match status" value="1"/>
</dbReference>
<evidence type="ECO:0000256" key="1">
    <source>
        <dbReference type="ARBA" id="ARBA00004442"/>
    </source>
</evidence>
<dbReference type="InterPro" id="IPR051906">
    <property type="entry name" value="TolC-like"/>
</dbReference>
<dbReference type="SUPFAM" id="SSF56954">
    <property type="entry name" value="Outer membrane efflux proteins (OEP)"/>
    <property type="match status" value="1"/>
</dbReference>
<proteinExistence type="inferred from homology"/>
<evidence type="ECO:0000313" key="8">
    <source>
        <dbReference type="EMBL" id="MBO1317144.1"/>
    </source>
</evidence>
<reference evidence="8" key="1">
    <citation type="submission" date="2021-03" db="EMBL/GenBank/DDBJ databases">
        <authorList>
            <person name="Wang G."/>
        </authorList>
    </citation>
    <scope>NUCLEOTIDE SEQUENCE</scope>
    <source>
        <strain evidence="8">KCTC 12899</strain>
    </source>
</reference>
<evidence type="ECO:0000256" key="3">
    <source>
        <dbReference type="ARBA" id="ARBA00022448"/>
    </source>
</evidence>
<dbReference type="RefSeq" id="WP_207856377.1">
    <property type="nucleotide sequence ID" value="NZ_JAFREP010000001.1"/>
</dbReference>
<comment type="similarity">
    <text evidence="2">Belongs to the outer membrane factor (OMF) (TC 1.B.17) family.</text>
</comment>
<evidence type="ECO:0000256" key="4">
    <source>
        <dbReference type="ARBA" id="ARBA00022452"/>
    </source>
</evidence>
<evidence type="ECO:0000256" key="2">
    <source>
        <dbReference type="ARBA" id="ARBA00007613"/>
    </source>
</evidence>
<protein>
    <submittedName>
        <fullName evidence="8">TolC family protein</fullName>
    </submittedName>
</protein>
<keyword evidence="5" id="KW-0812">Transmembrane</keyword>
<dbReference type="PANTHER" id="PTHR30026">
    <property type="entry name" value="OUTER MEMBRANE PROTEIN TOLC"/>
    <property type="match status" value="1"/>
</dbReference>
<keyword evidence="6" id="KW-0472">Membrane</keyword>
<dbReference type="Gene3D" id="1.20.1600.10">
    <property type="entry name" value="Outer membrane efflux proteins (OEP)"/>
    <property type="match status" value="1"/>
</dbReference>
<dbReference type="Pfam" id="PF02321">
    <property type="entry name" value="OEP"/>
    <property type="match status" value="2"/>
</dbReference>
<dbReference type="InterPro" id="IPR003423">
    <property type="entry name" value="OMP_efflux"/>
</dbReference>
<gene>
    <name evidence="8" type="ORF">J3U88_01645</name>
</gene>
<keyword evidence="4" id="KW-1134">Transmembrane beta strand</keyword>
<dbReference type="EMBL" id="JAFREP010000001">
    <property type="protein sequence ID" value="MBO1317144.1"/>
    <property type="molecule type" value="Genomic_DNA"/>
</dbReference>
<comment type="subcellular location">
    <subcellularLocation>
        <location evidence="1">Cell outer membrane</location>
    </subcellularLocation>
</comment>
<keyword evidence="7" id="KW-0998">Cell outer membrane</keyword>
<dbReference type="GO" id="GO:0015288">
    <property type="term" value="F:porin activity"/>
    <property type="evidence" value="ECO:0007669"/>
    <property type="project" value="TreeGrafter"/>
</dbReference>
<organism evidence="8 9">
    <name type="scientific">Acanthopleuribacter pedis</name>
    <dbReference type="NCBI Taxonomy" id="442870"/>
    <lineage>
        <taxon>Bacteria</taxon>
        <taxon>Pseudomonadati</taxon>
        <taxon>Acidobacteriota</taxon>
        <taxon>Holophagae</taxon>
        <taxon>Acanthopleuribacterales</taxon>
        <taxon>Acanthopleuribacteraceae</taxon>
        <taxon>Acanthopleuribacter</taxon>
    </lineage>
</organism>
<dbReference type="GO" id="GO:0015562">
    <property type="term" value="F:efflux transmembrane transporter activity"/>
    <property type="evidence" value="ECO:0007669"/>
    <property type="project" value="InterPro"/>
</dbReference>
<keyword evidence="9" id="KW-1185">Reference proteome</keyword>
<sequence>MLSLTSWCLLGCLWLQTPEPEMTLQHAIETALQQNRDLQRAHLDLQNAQSRVLLAKDSFRWQFSSGVSYSKTDETDAGGVFSVDASKKLRTGTELDIATDIDLSEASEDRFDTDYSVTLTQPLLQRGGRAFHERDLRFAERGLATSEDSLRRRAQNTVLAVVRAYFDVRFQEQTIIHTRKSLERLEKILDATEIKLNIGRVSQVDLYRVRLSKNRTELNLNRNATDLEFQYRRFSDLLGLSTSARFQLAPVDLPMPEVVSVDPLPLLERRRVQITHRRLERDYHQARLDLKLSKQATLPDLNLVGRYFVSDIQDVAAFDGETDHGSTISLSNRYSFNQRRNRVNVRLAKNRLRQIELDLTDFQMQYEREVLDRLRSLAFLEKEVDLSEQNLLFSRQQLEVAEIRFERGIIDSFDVIEAEENVLNAANTVDRAKRDLILAWLSLKIFTNQLDPDSVNVDQLLAM</sequence>
<dbReference type="GO" id="GO:1990281">
    <property type="term" value="C:efflux pump complex"/>
    <property type="evidence" value="ECO:0007669"/>
    <property type="project" value="TreeGrafter"/>
</dbReference>
<keyword evidence="3" id="KW-0813">Transport</keyword>
<comment type="caution">
    <text evidence="8">The sequence shown here is derived from an EMBL/GenBank/DDBJ whole genome shotgun (WGS) entry which is preliminary data.</text>
</comment>
<evidence type="ECO:0000256" key="7">
    <source>
        <dbReference type="ARBA" id="ARBA00023237"/>
    </source>
</evidence>
<evidence type="ECO:0000256" key="5">
    <source>
        <dbReference type="ARBA" id="ARBA00022692"/>
    </source>
</evidence>
<dbReference type="GO" id="GO:0009279">
    <property type="term" value="C:cell outer membrane"/>
    <property type="evidence" value="ECO:0007669"/>
    <property type="project" value="UniProtKB-SubCell"/>
</dbReference>
<evidence type="ECO:0000256" key="6">
    <source>
        <dbReference type="ARBA" id="ARBA00023136"/>
    </source>
</evidence>
<accession>A0A8J7U1Y1</accession>